<organism evidence="1 2">
    <name type="scientific">Setomelanomma holmii</name>
    <dbReference type="NCBI Taxonomy" id="210430"/>
    <lineage>
        <taxon>Eukaryota</taxon>
        <taxon>Fungi</taxon>
        <taxon>Dikarya</taxon>
        <taxon>Ascomycota</taxon>
        <taxon>Pezizomycotina</taxon>
        <taxon>Dothideomycetes</taxon>
        <taxon>Pleosporomycetidae</taxon>
        <taxon>Pleosporales</taxon>
        <taxon>Pleosporineae</taxon>
        <taxon>Phaeosphaeriaceae</taxon>
        <taxon>Setomelanomma</taxon>
    </lineage>
</organism>
<evidence type="ECO:0000313" key="2">
    <source>
        <dbReference type="Proteomes" id="UP000799777"/>
    </source>
</evidence>
<gene>
    <name evidence="1" type="ORF">EK21DRAFT_119817</name>
</gene>
<dbReference type="EMBL" id="ML978710">
    <property type="protein sequence ID" value="KAF2022435.1"/>
    <property type="molecule type" value="Genomic_DNA"/>
</dbReference>
<keyword evidence="2" id="KW-1185">Reference proteome</keyword>
<comment type="caution">
    <text evidence="1">The sequence shown here is derived from an EMBL/GenBank/DDBJ whole genome shotgun (WGS) entry which is preliminary data.</text>
</comment>
<dbReference type="AlphaFoldDB" id="A0A9P4GUW9"/>
<protein>
    <submittedName>
        <fullName evidence="1">Uncharacterized protein</fullName>
    </submittedName>
</protein>
<dbReference type="OrthoDB" id="3790934at2759"/>
<evidence type="ECO:0000313" key="1">
    <source>
        <dbReference type="EMBL" id="KAF2022435.1"/>
    </source>
</evidence>
<reference evidence="1" key="1">
    <citation type="journal article" date="2020" name="Stud. Mycol.">
        <title>101 Dothideomycetes genomes: a test case for predicting lifestyles and emergence of pathogens.</title>
        <authorList>
            <person name="Haridas S."/>
            <person name="Albert R."/>
            <person name="Binder M."/>
            <person name="Bloem J."/>
            <person name="Labutti K."/>
            <person name="Salamov A."/>
            <person name="Andreopoulos B."/>
            <person name="Baker S."/>
            <person name="Barry K."/>
            <person name="Bills G."/>
            <person name="Bluhm B."/>
            <person name="Cannon C."/>
            <person name="Castanera R."/>
            <person name="Culley D."/>
            <person name="Daum C."/>
            <person name="Ezra D."/>
            <person name="Gonzalez J."/>
            <person name="Henrissat B."/>
            <person name="Kuo A."/>
            <person name="Liang C."/>
            <person name="Lipzen A."/>
            <person name="Lutzoni F."/>
            <person name="Magnuson J."/>
            <person name="Mondo S."/>
            <person name="Nolan M."/>
            <person name="Ohm R."/>
            <person name="Pangilinan J."/>
            <person name="Park H.-J."/>
            <person name="Ramirez L."/>
            <person name="Alfaro M."/>
            <person name="Sun H."/>
            <person name="Tritt A."/>
            <person name="Yoshinaga Y."/>
            <person name="Zwiers L.-H."/>
            <person name="Turgeon B."/>
            <person name="Goodwin S."/>
            <person name="Spatafora J."/>
            <person name="Crous P."/>
            <person name="Grigoriev I."/>
        </authorList>
    </citation>
    <scope>NUCLEOTIDE SEQUENCE</scope>
    <source>
        <strain evidence="1">CBS 110217</strain>
    </source>
</reference>
<proteinExistence type="predicted"/>
<sequence>MRPLGMYKRKLRELYDKLEGGRYALVEPSQGVYIPTGYLHGTFSLKGSCTIGTTWSSAEALPAVVSVLVTELHPDAEECVSSRDDLIYFLRSLLQALHRRMFEECKSALQKICWQKLRIRGKEGPLLGPGWSLKGAKTRGVLKETCDAIDIAVSASQQTEHFWTCETAGCKSVLGHIF</sequence>
<name>A0A9P4GUW9_9PLEO</name>
<dbReference type="Proteomes" id="UP000799777">
    <property type="component" value="Unassembled WGS sequence"/>
</dbReference>
<accession>A0A9P4GUW9</accession>